<evidence type="ECO:0000256" key="10">
    <source>
        <dbReference type="ARBA" id="ARBA00023157"/>
    </source>
</evidence>
<accession>A0A5D2G290</accession>
<name>A0A5D2G290_GOSDA</name>
<keyword evidence="11" id="KW-0325">Glycoprotein</keyword>
<dbReference type="PRINTS" id="PR00461">
    <property type="entry name" value="PLPEROXIDASE"/>
</dbReference>
<feature type="binding site" evidence="13">
    <location>
        <position position="68"/>
    </location>
    <ligand>
        <name>Ca(2+)</name>
        <dbReference type="ChEBI" id="CHEBI:29108"/>
        <label>1</label>
    </ligand>
</feature>
<dbReference type="GO" id="GO:0042744">
    <property type="term" value="P:hydrogen peroxide catabolic process"/>
    <property type="evidence" value="ECO:0007669"/>
    <property type="project" value="InterPro"/>
</dbReference>
<protein>
    <recommendedName>
        <fullName evidence="3">peroxidase</fullName>
        <ecNumber evidence="3">1.11.1.7</ecNumber>
    </recommendedName>
</protein>
<evidence type="ECO:0000256" key="4">
    <source>
        <dbReference type="ARBA" id="ARBA00022559"/>
    </source>
</evidence>
<feature type="chain" id="PRO_5022972228" description="peroxidase" evidence="16">
    <location>
        <begin position="23"/>
        <end position="230"/>
    </location>
</feature>
<feature type="signal peptide" evidence="16">
    <location>
        <begin position="1"/>
        <end position="22"/>
    </location>
</feature>
<dbReference type="InterPro" id="IPR033905">
    <property type="entry name" value="Secretory_peroxidase"/>
</dbReference>
<feature type="disulfide bond" evidence="15">
    <location>
        <begin position="193"/>
        <end position="226"/>
    </location>
</feature>
<evidence type="ECO:0000256" key="15">
    <source>
        <dbReference type="PIRSR" id="PIRSR600823-5"/>
    </source>
</evidence>
<evidence type="ECO:0000256" key="11">
    <source>
        <dbReference type="ARBA" id="ARBA00023180"/>
    </source>
</evidence>
<dbReference type="FunFam" id="1.10.520.10:FF:000009">
    <property type="entry name" value="Peroxidase"/>
    <property type="match status" value="1"/>
</dbReference>
<keyword evidence="16" id="KW-0732">Signal</keyword>
<feature type="active site" description="Proton acceptor" evidence="12">
    <location>
        <position position="64"/>
    </location>
</feature>
<evidence type="ECO:0000313" key="19">
    <source>
        <dbReference type="Proteomes" id="UP000323506"/>
    </source>
</evidence>
<evidence type="ECO:0000256" key="3">
    <source>
        <dbReference type="ARBA" id="ARBA00012313"/>
    </source>
</evidence>
<keyword evidence="6 13" id="KW-0479">Metal-binding</keyword>
<dbReference type="Gene3D" id="1.10.520.10">
    <property type="match status" value="1"/>
</dbReference>
<feature type="binding site" evidence="13">
    <location>
        <position position="74"/>
    </location>
    <ligand>
        <name>Ca(2+)</name>
        <dbReference type="ChEBI" id="CHEBI:29108"/>
        <label>1</label>
    </ligand>
</feature>
<dbReference type="Gene3D" id="1.10.420.10">
    <property type="entry name" value="Peroxidase, domain 2"/>
    <property type="match status" value="1"/>
</dbReference>
<dbReference type="CDD" id="cd00693">
    <property type="entry name" value="secretory_peroxidase"/>
    <property type="match status" value="1"/>
</dbReference>
<keyword evidence="19" id="KW-1185">Reference proteome</keyword>
<dbReference type="GO" id="GO:0140825">
    <property type="term" value="F:lactoperoxidase activity"/>
    <property type="evidence" value="ECO:0007669"/>
    <property type="project" value="UniProtKB-EC"/>
</dbReference>
<gene>
    <name evidence="18" type="ORF">ES288_A07G266400v1</name>
</gene>
<evidence type="ECO:0000256" key="1">
    <source>
        <dbReference type="ARBA" id="ARBA00000189"/>
    </source>
</evidence>
<dbReference type="PROSITE" id="PS50873">
    <property type="entry name" value="PEROXIDASE_4"/>
    <property type="match status" value="1"/>
</dbReference>
<evidence type="ECO:0000256" key="6">
    <source>
        <dbReference type="ARBA" id="ARBA00022723"/>
    </source>
</evidence>
<evidence type="ECO:0000256" key="12">
    <source>
        <dbReference type="PIRSR" id="PIRSR600823-1"/>
    </source>
</evidence>
<dbReference type="GO" id="GO:0020037">
    <property type="term" value="F:heme binding"/>
    <property type="evidence" value="ECO:0007669"/>
    <property type="project" value="InterPro"/>
</dbReference>
<dbReference type="PANTHER" id="PTHR31235">
    <property type="entry name" value="PEROXIDASE 25-RELATED"/>
    <property type="match status" value="1"/>
</dbReference>
<dbReference type="EC" id="1.11.1.7" evidence="3"/>
<evidence type="ECO:0000256" key="16">
    <source>
        <dbReference type="SAM" id="SignalP"/>
    </source>
</evidence>
<feature type="binding site" evidence="13">
    <location>
        <position position="72"/>
    </location>
    <ligand>
        <name>Ca(2+)</name>
        <dbReference type="ChEBI" id="CHEBI:29108"/>
        <label>1</label>
    </ligand>
</feature>
<evidence type="ECO:0000256" key="7">
    <source>
        <dbReference type="ARBA" id="ARBA00022837"/>
    </source>
</evidence>
<keyword evidence="7 13" id="KW-0106">Calcium</keyword>
<keyword evidence="10 15" id="KW-1015">Disulfide bond</keyword>
<feature type="site" description="Transition state stabilizer" evidence="14">
    <location>
        <position position="60"/>
    </location>
</feature>
<feature type="binding site" evidence="13">
    <location>
        <position position="70"/>
    </location>
    <ligand>
        <name>Ca(2+)</name>
        <dbReference type="ChEBI" id="CHEBI:29108"/>
        <label>1</label>
    </ligand>
</feature>
<evidence type="ECO:0000256" key="13">
    <source>
        <dbReference type="PIRSR" id="PIRSR600823-3"/>
    </source>
</evidence>
<comment type="similarity">
    <text evidence="2">Belongs to the peroxidase family. Ascorbate peroxidase subfamily.</text>
</comment>
<feature type="disulfide bond" evidence="15">
    <location>
        <begin position="33"/>
        <end position="109"/>
    </location>
</feature>
<organism evidence="18 19">
    <name type="scientific">Gossypium darwinii</name>
    <name type="common">Darwin's cotton</name>
    <name type="synonym">Gossypium barbadense var. darwinii</name>
    <dbReference type="NCBI Taxonomy" id="34276"/>
    <lineage>
        <taxon>Eukaryota</taxon>
        <taxon>Viridiplantae</taxon>
        <taxon>Streptophyta</taxon>
        <taxon>Embryophyta</taxon>
        <taxon>Tracheophyta</taxon>
        <taxon>Spermatophyta</taxon>
        <taxon>Magnoliopsida</taxon>
        <taxon>eudicotyledons</taxon>
        <taxon>Gunneridae</taxon>
        <taxon>Pentapetalae</taxon>
        <taxon>rosids</taxon>
        <taxon>malvids</taxon>
        <taxon>Malvales</taxon>
        <taxon>Malvaceae</taxon>
        <taxon>Malvoideae</taxon>
        <taxon>Gossypium</taxon>
    </lineage>
</organism>
<dbReference type="GO" id="GO:0006979">
    <property type="term" value="P:response to oxidative stress"/>
    <property type="evidence" value="ECO:0007669"/>
    <property type="project" value="InterPro"/>
</dbReference>
<feature type="binding site" evidence="13">
    <location>
        <position position="83"/>
    </location>
    <ligand>
        <name>Ca(2+)</name>
        <dbReference type="ChEBI" id="CHEBI:29108"/>
        <label>1</label>
    </ligand>
</feature>
<evidence type="ECO:0000313" key="18">
    <source>
        <dbReference type="EMBL" id="TYH11546.1"/>
    </source>
</evidence>
<sequence>MSWFQMITTLFVVAMTVGASNAQLSATFYAKTCPNVSTIVRNVLQQAQQNDIWIFPKLIRLHFHDCFVHGCDASLLLNGTDSEKTATPNLSTDGYAVIDDIKTALEKACPCVVSCADILALAAQISVSLGGGPRWKVPLGRRDSRTTHREGTGTIRTGHESLANIATLFRSMGFDSTDLVALSGVHTFGRARCAAFMDRLYNFNNVSGKTDPTLNATYANPLKQLCPKGG</sequence>
<evidence type="ECO:0000256" key="9">
    <source>
        <dbReference type="ARBA" id="ARBA00023004"/>
    </source>
</evidence>
<dbReference type="PROSITE" id="PS00435">
    <property type="entry name" value="PEROXIDASE_1"/>
    <property type="match status" value="1"/>
</dbReference>
<keyword evidence="4" id="KW-0575">Peroxidase</keyword>
<dbReference type="Pfam" id="PF00141">
    <property type="entry name" value="peroxidase"/>
    <property type="match status" value="1"/>
</dbReference>
<feature type="binding site" description="axial binding residue" evidence="13">
    <location>
        <position position="186"/>
    </location>
    <ligand>
        <name>heme b</name>
        <dbReference type="ChEBI" id="CHEBI:60344"/>
    </ligand>
    <ligandPart>
        <name>Fe</name>
        <dbReference type="ChEBI" id="CHEBI:18248"/>
    </ligandPart>
</feature>
<comment type="cofactor">
    <cofactor evidence="13">
        <name>heme b</name>
        <dbReference type="ChEBI" id="CHEBI:60344"/>
    </cofactor>
    <text evidence="13">Binds 1 heme b (iron(II)-protoporphyrin IX) group per subunit.</text>
</comment>
<feature type="disulfide bond" evidence="15">
    <location>
        <begin position="66"/>
        <end position="71"/>
    </location>
</feature>
<dbReference type="InterPro" id="IPR000823">
    <property type="entry name" value="Peroxidase_pln"/>
</dbReference>
<comment type="catalytic activity">
    <reaction evidence="1">
        <text>2 a phenolic donor + H2O2 = 2 a phenolic radical donor + 2 H2O</text>
        <dbReference type="Rhea" id="RHEA:56136"/>
        <dbReference type="ChEBI" id="CHEBI:15377"/>
        <dbReference type="ChEBI" id="CHEBI:16240"/>
        <dbReference type="ChEBI" id="CHEBI:139520"/>
        <dbReference type="ChEBI" id="CHEBI:139521"/>
        <dbReference type="EC" id="1.11.1.7"/>
    </reaction>
</comment>
<evidence type="ECO:0000256" key="2">
    <source>
        <dbReference type="ARBA" id="ARBA00006873"/>
    </source>
</evidence>
<evidence type="ECO:0000256" key="14">
    <source>
        <dbReference type="PIRSR" id="PIRSR600823-4"/>
    </source>
</evidence>
<dbReference type="AlphaFoldDB" id="A0A5D2G290"/>
<proteinExistence type="inferred from homology"/>
<feature type="domain" description="Plant heme peroxidase family profile" evidence="17">
    <location>
        <begin position="23"/>
        <end position="230"/>
    </location>
</feature>
<evidence type="ECO:0000256" key="8">
    <source>
        <dbReference type="ARBA" id="ARBA00023002"/>
    </source>
</evidence>
<reference evidence="18 19" key="1">
    <citation type="submission" date="2019-06" db="EMBL/GenBank/DDBJ databases">
        <title>WGS assembly of Gossypium darwinii.</title>
        <authorList>
            <person name="Chen Z.J."/>
            <person name="Sreedasyam A."/>
            <person name="Ando A."/>
            <person name="Song Q."/>
            <person name="De L."/>
            <person name="Hulse-Kemp A."/>
            <person name="Ding M."/>
            <person name="Ye W."/>
            <person name="Kirkbride R."/>
            <person name="Jenkins J."/>
            <person name="Plott C."/>
            <person name="Lovell J."/>
            <person name="Lin Y.-M."/>
            <person name="Vaughn R."/>
            <person name="Liu B."/>
            <person name="Li W."/>
            <person name="Simpson S."/>
            <person name="Scheffler B."/>
            <person name="Saski C."/>
            <person name="Grover C."/>
            <person name="Hu G."/>
            <person name="Conover J."/>
            <person name="Carlson J."/>
            <person name="Shu S."/>
            <person name="Boston L."/>
            <person name="Williams M."/>
            <person name="Peterson D."/>
            <person name="Mcgee K."/>
            <person name="Jones D."/>
            <person name="Wendel J."/>
            <person name="Stelly D."/>
            <person name="Grimwood J."/>
            <person name="Schmutz J."/>
        </authorList>
    </citation>
    <scope>NUCLEOTIDE SEQUENCE [LARGE SCALE GENOMIC DNA]</scope>
    <source>
        <strain evidence="18">1808015.09</strain>
    </source>
</reference>
<dbReference type="GO" id="GO:0046872">
    <property type="term" value="F:metal ion binding"/>
    <property type="evidence" value="ECO:0007669"/>
    <property type="project" value="UniProtKB-KW"/>
</dbReference>
<dbReference type="InterPro" id="IPR002016">
    <property type="entry name" value="Haem_peroxidase"/>
</dbReference>
<dbReference type="Proteomes" id="UP000323506">
    <property type="component" value="Chromosome A07"/>
</dbReference>
<keyword evidence="8" id="KW-0560">Oxidoreductase</keyword>
<dbReference type="InterPro" id="IPR010255">
    <property type="entry name" value="Haem_peroxidase_sf"/>
</dbReference>
<dbReference type="PRINTS" id="PR00458">
    <property type="entry name" value="PEROXIDASE"/>
</dbReference>
<evidence type="ECO:0000259" key="17">
    <source>
        <dbReference type="PROSITE" id="PS50873"/>
    </source>
</evidence>
<dbReference type="SUPFAM" id="SSF48113">
    <property type="entry name" value="Heme-dependent peroxidases"/>
    <property type="match status" value="1"/>
</dbReference>
<feature type="binding site" evidence="13">
    <location>
        <position position="187"/>
    </location>
    <ligand>
        <name>Ca(2+)</name>
        <dbReference type="ChEBI" id="CHEBI:29108"/>
        <label>2</label>
    </ligand>
</feature>
<dbReference type="InterPro" id="IPR019793">
    <property type="entry name" value="Peroxidases_heam-ligand_BS"/>
</dbReference>
<evidence type="ECO:0000256" key="5">
    <source>
        <dbReference type="ARBA" id="ARBA00022617"/>
    </source>
</evidence>
<keyword evidence="5" id="KW-0349">Heme</keyword>
<feature type="binding site" evidence="13">
    <location>
        <position position="65"/>
    </location>
    <ligand>
        <name>Ca(2+)</name>
        <dbReference type="ChEBI" id="CHEBI:29108"/>
        <label>1</label>
    </ligand>
</feature>
<keyword evidence="9 13" id="KW-0408">Iron</keyword>
<comment type="cofactor">
    <cofactor evidence="13">
        <name>Ca(2+)</name>
        <dbReference type="ChEBI" id="CHEBI:29108"/>
    </cofactor>
    <text evidence="13">Binds 2 calcium ions per subunit.</text>
</comment>
<dbReference type="EMBL" id="CM017694">
    <property type="protein sequence ID" value="TYH11546.1"/>
    <property type="molecule type" value="Genomic_DNA"/>
</dbReference>